<feature type="non-terminal residue" evidence="8">
    <location>
        <position position="1"/>
    </location>
</feature>
<keyword evidence="9" id="KW-1185">Reference proteome</keyword>
<keyword evidence="1 5" id="KW-0479">Metal-binding</keyword>
<dbReference type="SUPFAM" id="SSF90229">
    <property type="entry name" value="CCCH zinc finger"/>
    <property type="match status" value="1"/>
</dbReference>
<comment type="caution">
    <text evidence="8">The sequence shown here is derived from an EMBL/GenBank/DDBJ whole genome shotgun (WGS) entry which is preliminary data.</text>
</comment>
<feature type="compositionally biased region" description="Basic and acidic residues" evidence="6">
    <location>
        <begin position="115"/>
        <end position="124"/>
    </location>
</feature>
<feature type="compositionally biased region" description="Basic and acidic residues" evidence="6">
    <location>
        <begin position="88"/>
        <end position="97"/>
    </location>
</feature>
<dbReference type="PANTHER" id="PTHR12547:SF18">
    <property type="entry name" value="PROTEIN TIS11"/>
    <property type="match status" value="1"/>
</dbReference>
<evidence type="ECO:0000256" key="5">
    <source>
        <dbReference type="PROSITE-ProRule" id="PRU00723"/>
    </source>
</evidence>
<feature type="zinc finger region" description="C3H1-type" evidence="5">
    <location>
        <begin position="64"/>
        <end position="91"/>
    </location>
</feature>
<sequence>FYVKGECAKGEQCMFAHGLQEIRCAPDLRKTSLCPDWQSGRCPLAAEECLRAHGPEDLRGTPAYLRTSLCKQFLKGRCRAGSACRHAHSEGELEKSLRAGAGTLAGSSTGSEPEDYARGGEEPVKTLGSRAGGGLAA</sequence>
<evidence type="ECO:0000256" key="1">
    <source>
        <dbReference type="ARBA" id="ARBA00022723"/>
    </source>
</evidence>
<gene>
    <name evidence="8" type="ORF">PCOR1329_LOCUS20543</name>
</gene>
<dbReference type="Gene3D" id="4.10.1000.10">
    <property type="entry name" value="Zinc finger, CCCH-type"/>
    <property type="match status" value="1"/>
</dbReference>
<feature type="region of interest" description="Disordered" evidence="6">
    <location>
        <begin position="88"/>
        <end position="137"/>
    </location>
</feature>
<accession>A0ABN9RGK7</accession>
<reference evidence="8" key="1">
    <citation type="submission" date="2023-10" db="EMBL/GenBank/DDBJ databases">
        <authorList>
            <person name="Chen Y."/>
            <person name="Shah S."/>
            <person name="Dougan E. K."/>
            <person name="Thang M."/>
            <person name="Chan C."/>
        </authorList>
    </citation>
    <scope>NUCLEOTIDE SEQUENCE [LARGE SCALE GENOMIC DNA]</scope>
</reference>
<dbReference type="InterPro" id="IPR036855">
    <property type="entry name" value="Znf_CCCH_sf"/>
</dbReference>
<dbReference type="EMBL" id="CAUYUJ010006668">
    <property type="protein sequence ID" value="CAK0818194.1"/>
    <property type="molecule type" value="Genomic_DNA"/>
</dbReference>
<dbReference type="PANTHER" id="PTHR12547">
    <property type="entry name" value="CCCH ZINC FINGER/TIS11-RELATED"/>
    <property type="match status" value="1"/>
</dbReference>
<evidence type="ECO:0000313" key="9">
    <source>
        <dbReference type="Proteomes" id="UP001189429"/>
    </source>
</evidence>
<feature type="non-terminal residue" evidence="8">
    <location>
        <position position="137"/>
    </location>
</feature>
<evidence type="ECO:0000256" key="3">
    <source>
        <dbReference type="ARBA" id="ARBA00022771"/>
    </source>
</evidence>
<protein>
    <recommendedName>
        <fullName evidence="7">C3H1-type domain-containing protein</fullName>
    </recommendedName>
</protein>
<feature type="zinc finger region" description="C3H1-type" evidence="5">
    <location>
        <begin position="1"/>
        <end position="20"/>
    </location>
</feature>
<evidence type="ECO:0000256" key="6">
    <source>
        <dbReference type="SAM" id="MobiDB-lite"/>
    </source>
</evidence>
<feature type="domain" description="C3H1-type" evidence="7">
    <location>
        <begin position="28"/>
        <end position="56"/>
    </location>
</feature>
<feature type="domain" description="C3H1-type" evidence="7">
    <location>
        <begin position="1"/>
        <end position="20"/>
    </location>
</feature>
<feature type="domain" description="C3H1-type" evidence="7">
    <location>
        <begin position="64"/>
        <end position="91"/>
    </location>
</feature>
<name>A0ABN9RGK7_9DINO</name>
<dbReference type="SMART" id="SM00356">
    <property type="entry name" value="ZnF_C3H1"/>
    <property type="match status" value="3"/>
</dbReference>
<dbReference type="Pfam" id="PF00642">
    <property type="entry name" value="zf-CCCH"/>
    <property type="match status" value="1"/>
</dbReference>
<dbReference type="InterPro" id="IPR045877">
    <property type="entry name" value="ZFP36-like"/>
</dbReference>
<dbReference type="Pfam" id="PF14608">
    <property type="entry name" value="zf-CCCH_2"/>
    <property type="match status" value="2"/>
</dbReference>
<keyword evidence="4 5" id="KW-0862">Zinc</keyword>
<dbReference type="InterPro" id="IPR000571">
    <property type="entry name" value="Znf_CCCH"/>
</dbReference>
<organism evidence="8 9">
    <name type="scientific">Prorocentrum cordatum</name>
    <dbReference type="NCBI Taxonomy" id="2364126"/>
    <lineage>
        <taxon>Eukaryota</taxon>
        <taxon>Sar</taxon>
        <taxon>Alveolata</taxon>
        <taxon>Dinophyceae</taxon>
        <taxon>Prorocentrales</taxon>
        <taxon>Prorocentraceae</taxon>
        <taxon>Prorocentrum</taxon>
    </lineage>
</organism>
<evidence type="ECO:0000313" key="8">
    <source>
        <dbReference type="EMBL" id="CAK0818194.1"/>
    </source>
</evidence>
<evidence type="ECO:0000259" key="7">
    <source>
        <dbReference type="PROSITE" id="PS50103"/>
    </source>
</evidence>
<evidence type="ECO:0000256" key="4">
    <source>
        <dbReference type="ARBA" id="ARBA00022833"/>
    </source>
</evidence>
<keyword evidence="3 5" id="KW-0863">Zinc-finger</keyword>
<dbReference type="PROSITE" id="PS50103">
    <property type="entry name" value="ZF_C3H1"/>
    <property type="match status" value="3"/>
</dbReference>
<proteinExistence type="predicted"/>
<evidence type="ECO:0000256" key="2">
    <source>
        <dbReference type="ARBA" id="ARBA00022737"/>
    </source>
</evidence>
<feature type="zinc finger region" description="C3H1-type" evidence="5">
    <location>
        <begin position="28"/>
        <end position="56"/>
    </location>
</feature>
<feature type="compositionally biased region" description="Low complexity" evidence="6">
    <location>
        <begin position="98"/>
        <end position="111"/>
    </location>
</feature>
<dbReference type="Gene3D" id="3.30.1370.210">
    <property type="match status" value="1"/>
</dbReference>
<keyword evidence="2" id="KW-0677">Repeat</keyword>
<dbReference type="Proteomes" id="UP001189429">
    <property type="component" value="Unassembled WGS sequence"/>
</dbReference>